<dbReference type="KEGG" id="abs:AZOBR_150174"/>
<dbReference type="Proteomes" id="UP000007319">
    <property type="component" value="Chromosome"/>
</dbReference>
<reference evidence="2 3" key="1">
    <citation type="journal article" date="2011" name="PLoS Genet.">
        <title>Azospirillum genomes reveal transition of bacteria from aquatic to terrestrial environments.</title>
        <authorList>
            <person name="Wisniewski-Dye F."/>
            <person name="Borziak K."/>
            <person name="Khalsa-Moyers G."/>
            <person name="Alexandre G."/>
            <person name="Sukharnikov L.O."/>
            <person name="Wuichet K."/>
            <person name="Hurst G.B."/>
            <person name="McDonald W.H."/>
            <person name="Robertson J.S."/>
            <person name="Barbe V."/>
            <person name="Calteau A."/>
            <person name="Rouy Z."/>
            <person name="Mangenot S."/>
            <person name="Prigent-Combaret C."/>
            <person name="Normand P."/>
            <person name="Boyer M."/>
            <person name="Siguier P."/>
            <person name="Dessaux Y."/>
            <person name="Elmerich C."/>
            <person name="Condemine G."/>
            <person name="Krishnen G."/>
            <person name="Kennedy I."/>
            <person name="Paterson A.H."/>
            <person name="Gonzalez V."/>
            <person name="Mavingui P."/>
            <person name="Zhulin I.B."/>
        </authorList>
    </citation>
    <scope>NUCLEOTIDE SEQUENCE [LARGE SCALE GENOMIC DNA]</scope>
    <source>
        <strain evidence="2 3">Sp245</strain>
    </source>
</reference>
<name>A0A9P1JS76_9PROT</name>
<evidence type="ECO:0000313" key="2">
    <source>
        <dbReference type="EMBL" id="CCC98756.1"/>
    </source>
</evidence>
<organism evidence="2 3">
    <name type="scientific">Azospirillum baldaniorum</name>
    <dbReference type="NCBI Taxonomy" id="1064539"/>
    <lineage>
        <taxon>Bacteria</taxon>
        <taxon>Pseudomonadati</taxon>
        <taxon>Pseudomonadota</taxon>
        <taxon>Alphaproteobacteria</taxon>
        <taxon>Rhodospirillales</taxon>
        <taxon>Azospirillaceae</taxon>
        <taxon>Azospirillum</taxon>
    </lineage>
</organism>
<keyword evidence="3" id="KW-1185">Reference proteome</keyword>
<protein>
    <submittedName>
        <fullName evidence="2">Uncharacterized protein</fullName>
    </submittedName>
</protein>
<accession>A0A9P1JS76</accession>
<proteinExistence type="predicted"/>
<evidence type="ECO:0000256" key="1">
    <source>
        <dbReference type="SAM" id="MobiDB-lite"/>
    </source>
</evidence>
<dbReference type="EMBL" id="HE577327">
    <property type="protein sequence ID" value="CCC98756.1"/>
    <property type="molecule type" value="Genomic_DNA"/>
</dbReference>
<feature type="region of interest" description="Disordered" evidence="1">
    <location>
        <begin position="1"/>
        <end position="21"/>
    </location>
</feature>
<dbReference type="AlphaFoldDB" id="A0A9P1JS76"/>
<evidence type="ECO:0000313" key="3">
    <source>
        <dbReference type="Proteomes" id="UP000007319"/>
    </source>
</evidence>
<gene>
    <name evidence="2" type="ORF">AZOBR_150174</name>
</gene>
<sequence>MFSSQVRNDPAPCNDHSPLAP</sequence>